<dbReference type="EMBL" id="PUHZ01000020">
    <property type="protein sequence ID" value="PQO44238.1"/>
    <property type="molecule type" value="Genomic_DNA"/>
</dbReference>
<organism evidence="1 2">
    <name type="scientific">Blastopirellula marina</name>
    <dbReference type="NCBI Taxonomy" id="124"/>
    <lineage>
        <taxon>Bacteria</taxon>
        <taxon>Pseudomonadati</taxon>
        <taxon>Planctomycetota</taxon>
        <taxon>Planctomycetia</taxon>
        <taxon>Pirellulales</taxon>
        <taxon>Pirellulaceae</taxon>
        <taxon>Blastopirellula</taxon>
    </lineage>
</organism>
<proteinExistence type="predicted"/>
<dbReference type="RefSeq" id="WP_105337207.1">
    <property type="nucleotide sequence ID" value="NZ_PUHZ01000020.1"/>
</dbReference>
<protein>
    <submittedName>
        <fullName evidence="1">Uncharacterized protein</fullName>
    </submittedName>
</protein>
<evidence type="ECO:0000313" key="2">
    <source>
        <dbReference type="Proteomes" id="UP000237819"/>
    </source>
</evidence>
<accession>A0A2S8GIG9</accession>
<sequence>MQHLQNLTILNSAYYLDGGTAILYCVDQDDQRHNIRLSQRRFHSAHSGRLYFDEQLVPVRSPLETELLALLERAAIRYEPAPMPGRPIDPPSKNSLILSEDIKDVMERDEAANLRAFQSGIVNYVRSDEYVRYIEEHAE</sequence>
<name>A0A2S8GIG9_9BACT</name>
<gene>
    <name evidence="1" type="ORF">C5Y93_19950</name>
</gene>
<evidence type="ECO:0000313" key="1">
    <source>
        <dbReference type="EMBL" id="PQO44238.1"/>
    </source>
</evidence>
<comment type="caution">
    <text evidence="1">The sequence shown here is derived from an EMBL/GenBank/DDBJ whole genome shotgun (WGS) entry which is preliminary data.</text>
</comment>
<reference evidence="1 2" key="1">
    <citation type="submission" date="2018-02" db="EMBL/GenBank/DDBJ databases">
        <title>Comparative genomes isolates from brazilian mangrove.</title>
        <authorList>
            <person name="Araujo J.E."/>
            <person name="Taketani R.G."/>
            <person name="Silva M.C.P."/>
            <person name="Loureco M.V."/>
            <person name="Andreote F.D."/>
        </authorList>
    </citation>
    <scope>NUCLEOTIDE SEQUENCE [LARGE SCALE GENOMIC DNA]</scope>
    <source>
        <strain evidence="1 2">Nap-Phe MGV</strain>
    </source>
</reference>
<dbReference type="AlphaFoldDB" id="A0A2S8GIG9"/>
<dbReference type="OrthoDB" id="9850566at2"/>
<dbReference type="Proteomes" id="UP000237819">
    <property type="component" value="Unassembled WGS sequence"/>
</dbReference>